<evidence type="ECO:0000256" key="4">
    <source>
        <dbReference type="ARBA" id="ARBA00022714"/>
    </source>
</evidence>
<keyword evidence="3" id="KW-0500">Molybdenum</keyword>
<gene>
    <name evidence="10" type="ORF">HF086_012688</name>
</gene>
<dbReference type="Proteomes" id="UP000814243">
    <property type="component" value="Unassembled WGS sequence"/>
</dbReference>
<dbReference type="InterPro" id="IPR005107">
    <property type="entry name" value="CO_DH_flav_C"/>
</dbReference>
<dbReference type="Gene3D" id="1.10.150.120">
    <property type="entry name" value="[2Fe-2S]-binding domain"/>
    <property type="match status" value="1"/>
</dbReference>
<dbReference type="InterPro" id="IPR036884">
    <property type="entry name" value="2Fe-2S-bd_dom_sf"/>
</dbReference>
<dbReference type="Pfam" id="PF01315">
    <property type="entry name" value="Ald_Xan_dh_C"/>
    <property type="match status" value="1"/>
</dbReference>
<evidence type="ECO:0000313" key="11">
    <source>
        <dbReference type="Proteomes" id="UP000814243"/>
    </source>
</evidence>
<evidence type="ECO:0000256" key="6">
    <source>
        <dbReference type="ARBA" id="ARBA00023014"/>
    </source>
</evidence>
<evidence type="ECO:0000256" key="1">
    <source>
        <dbReference type="ARBA" id="ARBA00001924"/>
    </source>
</evidence>
<dbReference type="GO" id="GO:0051537">
    <property type="term" value="F:2 iron, 2 sulfur cluster binding"/>
    <property type="evidence" value="ECO:0007669"/>
    <property type="project" value="UniProtKB-KW"/>
</dbReference>
<feature type="domain" description="Aldehyde oxidase/xanthine dehydrogenase a/b hammerhead" evidence="8">
    <location>
        <begin position="398"/>
        <end position="485"/>
    </location>
</feature>
<dbReference type="InterPro" id="IPR037165">
    <property type="entry name" value="AldOxase/xan_DH_Mopterin-bd_sf"/>
</dbReference>
<dbReference type="FunFam" id="3.30.365.10:FF:000001">
    <property type="entry name" value="Xanthine dehydrogenase oxidase"/>
    <property type="match status" value="1"/>
</dbReference>
<evidence type="ECO:0000256" key="5">
    <source>
        <dbReference type="ARBA" id="ARBA00023002"/>
    </source>
</evidence>
<reference evidence="10" key="1">
    <citation type="journal article" date="2021" name="G3 (Bethesda)">
        <title>Genome and transcriptome analysis of the beet armyworm Spodoptera exigua reveals targets for pest control. .</title>
        <authorList>
            <person name="Simon S."/>
            <person name="Breeschoten T."/>
            <person name="Jansen H.J."/>
            <person name="Dirks R.P."/>
            <person name="Schranz M.E."/>
            <person name="Ros V.I.D."/>
        </authorList>
    </citation>
    <scope>NUCLEOTIDE SEQUENCE</scope>
    <source>
        <strain evidence="10">TB_SE_WUR_2020</strain>
    </source>
</reference>
<comment type="cofactor">
    <cofactor evidence="1">
        <name>Mo-molybdopterin</name>
        <dbReference type="ChEBI" id="CHEBI:71302"/>
    </cofactor>
</comment>
<keyword evidence="4" id="KW-0479">Metal-binding</keyword>
<dbReference type="GO" id="GO:0005506">
    <property type="term" value="F:iron ion binding"/>
    <property type="evidence" value="ECO:0007669"/>
    <property type="project" value="InterPro"/>
</dbReference>
<feature type="domain" description="CO dehydrogenase flavoprotein C-terminal" evidence="9">
    <location>
        <begin position="273"/>
        <end position="361"/>
    </location>
</feature>
<dbReference type="Gene3D" id="3.30.365.10">
    <property type="entry name" value="Aldehyde oxidase/xanthine dehydrogenase, molybdopterin binding domain"/>
    <property type="match status" value="2"/>
</dbReference>
<dbReference type="InterPro" id="IPR036856">
    <property type="entry name" value="Ald_Oxase/Xan_DH_a/b_sf"/>
</dbReference>
<dbReference type="Gene3D" id="3.90.1170.50">
    <property type="entry name" value="Aldehyde oxidase/xanthine dehydrogenase, a/b hammerhead"/>
    <property type="match status" value="1"/>
</dbReference>
<evidence type="ECO:0008006" key="12">
    <source>
        <dbReference type="Google" id="ProtNLM"/>
    </source>
</evidence>
<accession>A0A922SG51</accession>
<evidence type="ECO:0000256" key="2">
    <source>
        <dbReference type="ARBA" id="ARBA00006849"/>
    </source>
</evidence>
<protein>
    <recommendedName>
        <fullName evidence="12">Aldehyde oxidase</fullName>
    </recommendedName>
</protein>
<evidence type="ECO:0000256" key="3">
    <source>
        <dbReference type="ARBA" id="ARBA00022505"/>
    </source>
</evidence>
<keyword evidence="6" id="KW-0411">Iron-sulfur</keyword>
<sequence>MYAPGDVVERVPPCLVLVLSCNGWEITTVEGVGNRLDGYSDVQKRLVAFNGSQCGYCTPGWIMHLTSLVDKNLNMSELEESFGSNTCRCTGFRPILDTIKSFAIDASPEICQKVRDIEELNGCSKNPRNCQRKCSSNSDCSDWSVVADVKKGGPMRFDYGKHKFFKVYEIEDIFDIFRKYGVDSYMLVDGNTAKDISEVMALKTYDYDQNLVLGANVSLEDCIKIFKEASAKKSYSNGNTKSLKMTKFLKTDMEGVLLVNVEIPPLSSSHVFRSYKIMPRNQNALAHVNAAFLLKLGRKKIIESASIVIGNIDPKFIHATKTEEFLIGKNIFNDATLQAAIQFILNISPAGTALSKYISGGELLQRPVSSGKEDYQTDSSLYPLNKPVDKLEANIQVGGEARFANDIPPLPRESKEGVVAFYTAKDIPGVNSFGFPGIQLQTDEEEILATKIKFYGQPIAIVVAISEKIAEKVAKQVKVTYKDVGTKPPVLTIDEAKKDSKRYVAGTPSIEPSGKGDNVQKVIKGILDLEAQYHYYIEPITCVVVPVDKGLEVYDSSQWMDLSQIAIARSLGIQESEVVVKVRRVGGGFGGKISRNVQASAACALVAKKLDRPCRFILPMQTNMTIAGKEIAKSM</sequence>
<dbReference type="SUPFAM" id="SSF47741">
    <property type="entry name" value="CO dehydrogenase ISP C-domain like"/>
    <property type="match status" value="1"/>
</dbReference>
<dbReference type="Pfam" id="PF01799">
    <property type="entry name" value="Fer2_2"/>
    <property type="match status" value="1"/>
</dbReference>
<evidence type="ECO:0000259" key="8">
    <source>
        <dbReference type="SMART" id="SM01008"/>
    </source>
</evidence>
<dbReference type="Pfam" id="PF02738">
    <property type="entry name" value="MoCoBD_1"/>
    <property type="match status" value="1"/>
</dbReference>
<proteinExistence type="inferred from homology"/>
<dbReference type="EMBL" id="JACEFF010000536">
    <property type="protein sequence ID" value="KAH9635688.1"/>
    <property type="molecule type" value="Genomic_DNA"/>
</dbReference>
<organism evidence="10 11">
    <name type="scientific">Spodoptera exigua</name>
    <name type="common">Beet armyworm</name>
    <name type="synonym">Noctua fulgens</name>
    <dbReference type="NCBI Taxonomy" id="7107"/>
    <lineage>
        <taxon>Eukaryota</taxon>
        <taxon>Metazoa</taxon>
        <taxon>Ecdysozoa</taxon>
        <taxon>Arthropoda</taxon>
        <taxon>Hexapoda</taxon>
        <taxon>Insecta</taxon>
        <taxon>Pterygota</taxon>
        <taxon>Neoptera</taxon>
        <taxon>Endopterygota</taxon>
        <taxon>Lepidoptera</taxon>
        <taxon>Glossata</taxon>
        <taxon>Ditrysia</taxon>
        <taxon>Noctuoidea</taxon>
        <taxon>Noctuidae</taxon>
        <taxon>Amphipyrinae</taxon>
        <taxon>Spodoptera</taxon>
    </lineage>
</organism>
<comment type="similarity">
    <text evidence="2">Belongs to the xanthine dehydrogenase family.</text>
</comment>
<dbReference type="Pfam" id="PF03450">
    <property type="entry name" value="CO_deh_flav_C"/>
    <property type="match status" value="1"/>
</dbReference>
<keyword evidence="5" id="KW-0560">Oxidoreductase</keyword>
<dbReference type="SUPFAM" id="SSF56003">
    <property type="entry name" value="Molybdenum cofactor-binding domain"/>
    <property type="match status" value="1"/>
</dbReference>
<dbReference type="GO" id="GO:0016491">
    <property type="term" value="F:oxidoreductase activity"/>
    <property type="evidence" value="ECO:0007669"/>
    <property type="project" value="UniProtKB-KW"/>
</dbReference>
<dbReference type="InterPro" id="IPR000674">
    <property type="entry name" value="Ald_Oxase/Xan_DH_a/b"/>
</dbReference>
<dbReference type="PANTHER" id="PTHR11908">
    <property type="entry name" value="XANTHINE DEHYDROGENASE"/>
    <property type="match status" value="1"/>
</dbReference>
<dbReference type="InterPro" id="IPR002888">
    <property type="entry name" value="2Fe-2S-bd"/>
</dbReference>
<comment type="cofactor">
    <cofactor evidence="7">
        <name>[2Fe-2S] cluster</name>
        <dbReference type="ChEBI" id="CHEBI:190135"/>
    </cofactor>
</comment>
<dbReference type="InterPro" id="IPR036683">
    <property type="entry name" value="CO_DH_flav_C_dom_sf"/>
</dbReference>
<dbReference type="SUPFAM" id="SSF55447">
    <property type="entry name" value="CO dehydrogenase flavoprotein C-terminal domain-like"/>
    <property type="match status" value="1"/>
</dbReference>
<comment type="caution">
    <text evidence="10">The sequence shown here is derived from an EMBL/GenBank/DDBJ whole genome shotgun (WGS) entry which is preliminary data.</text>
</comment>
<dbReference type="Gene3D" id="3.30.390.50">
    <property type="entry name" value="CO dehydrogenase flavoprotein, C-terminal domain"/>
    <property type="match status" value="1"/>
</dbReference>
<dbReference type="SMART" id="SM01092">
    <property type="entry name" value="CO_deh_flav_C"/>
    <property type="match status" value="1"/>
</dbReference>
<keyword evidence="4" id="KW-0001">2Fe-2S</keyword>
<dbReference type="SMART" id="SM01008">
    <property type="entry name" value="Ald_Xan_dh_C"/>
    <property type="match status" value="1"/>
</dbReference>
<name>A0A922SG51_SPOEX</name>
<dbReference type="InterPro" id="IPR008274">
    <property type="entry name" value="AldOxase/xan_DH_MoCoBD1"/>
</dbReference>
<dbReference type="AlphaFoldDB" id="A0A922SG51"/>
<dbReference type="InterPro" id="IPR016208">
    <property type="entry name" value="Ald_Oxase/xanthine_DH-like"/>
</dbReference>
<evidence type="ECO:0000259" key="9">
    <source>
        <dbReference type="SMART" id="SM01092"/>
    </source>
</evidence>
<dbReference type="SUPFAM" id="SSF54665">
    <property type="entry name" value="CO dehydrogenase molybdoprotein N-domain-like"/>
    <property type="match status" value="1"/>
</dbReference>
<evidence type="ECO:0000313" key="10">
    <source>
        <dbReference type="EMBL" id="KAH9635688.1"/>
    </source>
</evidence>
<keyword evidence="4" id="KW-0408">Iron</keyword>
<dbReference type="PANTHER" id="PTHR11908:SF132">
    <property type="entry name" value="ALDEHYDE OXIDASE 1-RELATED"/>
    <property type="match status" value="1"/>
</dbReference>
<evidence type="ECO:0000256" key="7">
    <source>
        <dbReference type="ARBA" id="ARBA00034078"/>
    </source>
</evidence>